<feature type="signal peptide" evidence="2">
    <location>
        <begin position="1"/>
        <end position="28"/>
    </location>
</feature>
<proteinExistence type="predicted"/>
<keyword evidence="5" id="KW-1185">Reference proteome</keyword>
<dbReference type="PANTHER" id="PTHR47197:SF3">
    <property type="entry name" value="DIHYDRO-HEME D1 DEHYDROGENASE"/>
    <property type="match status" value="1"/>
</dbReference>
<comment type="caution">
    <text evidence="4">The sequence shown here is derived from an EMBL/GenBank/DDBJ whole genome shotgun (WGS) entry which is preliminary data.</text>
</comment>
<feature type="chain" id="PRO_5034344330" evidence="2">
    <location>
        <begin position="29"/>
        <end position="317"/>
    </location>
</feature>
<dbReference type="InterPro" id="IPR011048">
    <property type="entry name" value="Haem_d1_sf"/>
</dbReference>
<dbReference type="SUPFAM" id="SSF51004">
    <property type="entry name" value="C-terminal (heme d1) domain of cytochrome cd1-nitrite reductase"/>
    <property type="match status" value="1"/>
</dbReference>
<gene>
    <name evidence="4" type="ORF">C8N38_12217</name>
</gene>
<accession>A0A8E2VI14</accession>
<dbReference type="InterPro" id="IPR011964">
    <property type="entry name" value="YVTN_b-propeller_repeat"/>
</dbReference>
<sequence length="317" mass="32304">MRWSRGLARPRPLAALAALLALAVPAAAEDLAYVTVQNGNGLSILDLAAGTERARIDVPGKPAGVAVAPGAVFVVSPEGKTLRRFDPAGAETGRLALEGGPMGVAVAGGRVFVSDWYNARIWAVDGAAMTVATELVTGSAPAGLAVSPDGRWLASADRDADQVSVFDLATLGLHARIPVGSRPFGLGFAPDGRLFAGNVGSDDVSVLDPEAGKVLATLPVGARPYGVAFAAGRAFVTNQYADTVSVIDLATLAPLAEIAVGEYPEGIDSTGDGRTVVVANWFSNSVSLIDAETLTATGEIETGDGPRAFGRFVAKAP</sequence>
<reference evidence="4 5" key="1">
    <citation type="submission" date="2018-04" db="EMBL/GenBank/DDBJ databases">
        <title>Genomic Encyclopedia of Archaeal and Bacterial Type Strains, Phase II (KMG-II): from individual species to whole genera.</title>
        <authorList>
            <person name="Goeker M."/>
        </authorList>
    </citation>
    <scope>NUCLEOTIDE SEQUENCE [LARGE SCALE GENOMIC DNA]</scope>
    <source>
        <strain evidence="4 5">DSM 19783</strain>
    </source>
</reference>
<dbReference type="OrthoDB" id="195736at2"/>
<dbReference type="RefSeq" id="WP_108028720.1">
    <property type="nucleotide sequence ID" value="NZ_QAYC01000022.1"/>
</dbReference>
<evidence type="ECO:0000259" key="3">
    <source>
        <dbReference type="Pfam" id="PF21783"/>
    </source>
</evidence>
<dbReference type="AlphaFoldDB" id="A0A8E2VI14"/>
<name>A0A8E2VI14_9RHOB</name>
<evidence type="ECO:0000313" key="5">
    <source>
        <dbReference type="Proteomes" id="UP000244037"/>
    </source>
</evidence>
<keyword evidence="1 2" id="KW-0732">Signal</keyword>
<dbReference type="Proteomes" id="UP000244037">
    <property type="component" value="Unassembled WGS sequence"/>
</dbReference>
<dbReference type="InterPro" id="IPR015943">
    <property type="entry name" value="WD40/YVTN_repeat-like_dom_sf"/>
</dbReference>
<evidence type="ECO:0000313" key="4">
    <source>
        <dbReference type="EMBL" id="PTW42401.1"/>
    </source>
</evidence>
<dbReference type="Pfam" id="PF21783">
    <property type="entry name" value="YNCE"/>
    <property type="match status" value="1"/>
</dbReference>
<dbReference type="NCBIfam" id="TIGR02276">
    <property type="entry name" value="beta_rpt_yvtn"/>
    <property type="match status" value="3"/>
</dbReference>
<dbReference type="PANTHER" id="PTHR47197">
    <property type="entry name" value="PROTEIN NIRF"/>
    <property type="match status" value="1"/>
</dbReference>
<evidence type="ECO:0000256" key="1">
    <source>
        <dbReference type="ARBA" id="ARBA00022729"/>
    </source>
</evidence>
<feature type="domain" description="YNCE-like beta-propeller" evidence="3">
    <location>
        <begin position="14"/>
        <end position="304"/>
    </location>
</feature>
<dbReference type="EMBL" id="QAYC01000022">
    <property type="protein sequence ID" value="PTW42401.1"/>
    <property type="molecule type" value="Genomic_DNA"/>
</dbReference>
<protein>
    <submittedName>
        <fullName evidence="4">YVTN family beta-propeller protein</fullName>
    </submittedName>
</protein>
<evidence type="ECO:0000256" key="2">
    <source>
        <dbReference type="SAM" id="SignalP"/>
    </source>
</evidence>
<dbReference type="InterPro" id="IPR051200">
    <property type="entry name" value="Host-pathogen_enzymatic-act"/>
</dbReference>
<dbReference type="InterPro" id="IPR048433">
    <property type="entry name" value="YNCE-like_beta-prop"/>
</dbReference>
<dbReference type="Gene3D" id="2.130.10.10">
    <property type="entry name" value="YVTN repeat-like/Quinoprotein amine dehydrogenase"/>
    <property type="match status" value="3"/>
</dbReference>
<organism evidence="4 5">
    <name type="scientific">Rhodovulum kholense</name>
    <dbReference type="NCBI Taxonomy" id="453584"/>
    <lineage>
        <taxon>Bacteria</taxon>
        <taxon>Pseudomonadati</taxon>
        <taxon>Pseudomonadota</taxon>
        <taxon>Alphaproteobacteria</taxon>
        <taxon>Rhodobacterales</taxon>
        <taxon>Paracoccaceae</taxon>
        <taxon>Rhodovulum</taxon>
    </lineage>
</organism>